<evidence type="ECO:0000259" key="2">
    <source>
        <dbReference type="PROSITE" id="PS51272"/>
    </source>
</evidence>
<dbReference type="Gene3D" id="3.40.33.10">
    <property type="entry name" value="CAP"/>
    <property type="match status" value="1"/>
</dbReference>
<dbReference type="RefSeq" id="WP_050378634.1">
    <property type="nucleotide sequence ID" value="NZ_LGSS01000021.1"/>
</dbReference>
<feature type="domain" description="SLH" evidence="2">
    <location>
        <begin position="92"/>
        <end position="155"/>
    </location>
</feature>
<keyword evidence="4" id="KW-1185">Reference proteome</keyword>
<dbReference type="NCBIfam" id="TIGR02909">
    <property type="entry name" value="spore_YkwD"/>
    <property type="match status" value="1"/>
</dbReference>
<feature type="chain" id="PRO_5005550944" evidence="1">
    <location>
        <begin position="32"/>
        <end position="339"/>
    </location>
</feature>
<dbReference type="PROSITE" id="PS51272">
    <property type="entry name" value="SLH"/>
    <property type="match status" value="3"/>
</dbReference>
<dbReference type="InterPro" id="IPR001119">
    <property type="entry name" value="SLH_dom"/>
</dbReference>
<comment type="caution">
    <text evidence="3">The sequence shown here is derived from an EMBL/GenBank/DDBJ whole genome shotgun (WGS) entry which is preliminary data.</text>
</comment>
<dbReference type="CDD" id="cd05379">
    <property type="entry name" value="CAP_bacterial"/>
    <property type="match status" value="1"/>
</dbReference>
<dbReference type="EMBL" id="LGSS01000021">
    <property type="protein sequence ID" value="KNF07183.1"/>
    <property type="molecule type" value="Genomic_DNA"/>
</dbReference>
<feature type="domain" description="SLH" evidence="2">
    <location>
        <begin position="32"/>
        <end position="91"/>
    </location>
</feature>
<dbReference type="STRING" id="1503.CLPU_21c00010"/>
<evidence type="ECO:0000313" key="4">
    <source>
        <dbReference type="Proteomes" id="UP000037267"/>
    </source>
</evidence>
<keyword evidence="1" id="KW-0732">Signal</keyword>
<evidence type="ECO:0000256" key="1">
    <source>
        <dbReference type="SAM" id="SignalP"/>
    </source>
</evidence>
<dbReference type="AlphaFoldDB" id="A0A0L0W6N0"/>
<dbReference type="InterPro" id="IPR014044">
    <property type="entry name" value="CAP_dom"/>
</dbReference>
<sequence>MKNKFLKQLFVLFIALSVVLVNTSVSTVAYGTNISFKDVPNNHWAKQYIETLASSGTISGYPDGTFKPENNVTRGEFSRLIVDPFFKNLSTDSGNFKDVSVGDWYSSYVATAVDNGLIAGYEDKTFKPNNNITRVETAVIVGRFLKNDISVTDNEVNNILSKFNDKAQIPNWAKTDVARIIKSGIMSGVSNTQFSPNSNTTRAQAATVIYGTISFKIESEVVRLTNIERNKIGLAPFTIDFNLGKVARIKSQDMADKNYFDHTSPTYGSPFEMMKKFGIKYMAAGENIAKGYSSAEGVVNGWMNSPGHKANILSSNFGKIGVGYVKKNGVTYWTQMFIN</sequence>
<dbReference type="Proteomes" id="UP000037267">
    <property type="component" value="Unassembled WGS sequence"/>
</dbReference>
<dbReference type="PANTHER" id="PTHR31157:SF1">
    <property type="entry name" value="SCP DOMAIN-CONTAINING PROTEIN"/>
    <property type="match status" value="1"/>
</dbReference>
<dbReference type="InterPro" id="IPR014258">
    <property type="entry name" value="CAP_domain_YkwD-like"/>
</dbReference>
<accession>A0A0L0W6N0</accession>
<organism evidence="3 4">
    <name type="scientific">Gottschalkia purinilytica</name>
    <name type="common">Clostridium purinilyticum</name>
    <dbReference type="NCBI Taxonomy" id="1503"/>
    <lineage>
        <taxon>Bacteria</taxon>
        <taxon>Bacillati</taxon>
        <taxon>Bacillota</taxon>
        <taxon>Tissierellia</taxon>
        <taxon>Tissierellales</taxon>
        <taxon>Gottschalkiaceae</taxon>
        <taxon>Gottschalkia</taxon>
    </lineage>
</organism>
<proteinExistence type="predicted"/>
<feature type="signal peptide" evidence="1">
    <location>
        <begin position="1"/>
        <end position="31"/>
    </location>
</feature>
<evidence type="ECO:0000313" key="3">
    <source>
        <dbReference type="EMBL" id="KNF07183.1"/>
    </source>
</evidence>
<name>A0A0L0W6N0_GOTPU</name>
<dbReference type="InterPro" id="IPR035940">
    <property type="entry name" value="CAP_sf"/>
</dbReference>
<protein>
    <submittedName>
        <fullName evidence="3">S-layer-like domain-containing protein</fullName>
    </submittedName>
</protein>
<dbReference type="SUPFAM" id="SSF55797">
    <property type="entry name" value="PR-1-like"/>
    <property type="match status" value="1"/>
</dbReference>
<gene>
    <name evidence="3" type="ORF">CLPU_21c00010</name>
</gene>
<dbReference type="PANTHER" id="PTHR31157">
    <property type="entry name" value="SCP DOMAIN-CONTAINING PROTEIN"/>
    <property type="match status" value="1"/>
</dbReference>
<dbReference type="Pfam" id="PF00188">
    <property type="entry name" value="CAP"/>
    <property type="match status" value="1"/>
</dbReference>
<feature type="domain" description="SLH" evidence="2">
    <location>
        <begin position="160"/>
        <end position="223"/>
    </location>
</feature>
<dbReference type="Pfam" id="PF00395">
    <property type="entry name" value="SLH"/>
    <property type="match status" value="3"/>
</dbReference>
<reference evidence="4" key="1">
    <citation type="submission" date="2015-07" db="EMBL/GenBank/DDBJ databases">
        <title>Draft genome sequence of the purine-degrading Gottschalkia purinilyticum DSM 1384 (formerly Clostridium purinilyticum).</title>
        <authorList>
            <person name="Poehlein A."/>
            <person name="Schiel-Bengelsdorf B."/>
            <person name="Bengelsdorf F.R."/>
            <person name="Daniel R."/>
            <person name="Duerre P."/>
        </authorList>
    </citation>
    <scope>NUCLEOTIDE SEQUENCE [LARGE SCALE GENOMIC DNA]</scope>
    <source>
        <strain evidence="4">DSM 1384</strain>
    </source>
</reference>